<dbReference type="InterPro" id="IPR005162">
    <property type="entry name" value="Retrotrans_gag_dom"/>
</dbReference>
<reference evidence="2 3" key="1">
    <citation type="submission" date="2024-11" db="EMBL/GenBank/DDBJ databases">
        <title>Chromosome-level genome assembly of Eucalyptus globulus Labill. provides insights into its genome evolution.</title>
        <authorList>
            <person name="Li X."/>
        </authorList>
    </citation>
    <scope>NUCLEOTIDE SEQUENCE [LARGE SCALE GENOMIC DNA]</scope>
    <source>
        <strain evidence="2">CL2024</strain>
        <tissue evidence="2">Fresh tender leaves</tissue>
    </source>
</reference>
<dbReference type="Pfam" id="PF03732">
    <property type="entry name" value="Retrotrans_gag"/>
    <property type="match status" value="1"/>
</dbReference>
<dbReference type="EMBL" id="JBJKBG010000003">
    <property type="protein sequence ID" value="KAL3747393.1"/>
    <property type="molecule type" value="Genomic_DNA"/>
</dbReference>
<evidence type="ECO:0000313" key="3">
    <source>
        <dbReference type="Proteomes" id="UP001634007"/>
    </source>
</evidence>
<name>A0ABD3L6E5_EUCGL</name>
<proteinExistence type="predicted"/>
<evidence type="ECO:0000313" key="2">
    <source>
        <dbReference type="EMBL" id="KAL3747393.1"/>
    </source>
</evidence>
<comment type="caution">
    <text evidence="2">The sequence shown here is derived from an EMBL/GenBank/DDBJ whole genome shotgun (WGS) entry which is preliminary data.</text>
</comment>
<dbReference type="Proteomes" id="UP001634007">
    <property type="component" value="Unassembled WGS sequence"/>
</dbReference>
<feature type="domain" description="Retrotransposon gag" evidence="1">
    <location>
        <begin position="107"/>
        <end position="178"/>
    </location>
</feature>
<protein>
    <recommendedName>
        <fullName evidence="1">Retrotransposon gag domain-containing protein</fullName>
    </recommendedName>
</protein>
<keyword evidence="3" id="KW-1185">Reference proteome</keyword>
<dbReference type="AlphaFoldDB" id="A0ABD3L6E5"/>
<organism evidence="2 3">
    <name type="scientific">Eucalyptus globulus</name>
    <name type="common">Tasmanian blue gum</name>
    <dbReference type="NCBI Taxonomy" id="34317"/>
    <lineage>
        <taxon>Eukaryota</taxon>
        <taxon>Viridiplantae</taxon>
        <taxon>Streptophyta</taxon>
        <taxon>Embryophyta</taxon>
        <taxon>Tracheophyta</taxon>
        <taxon>Spermatophyta</taxon>
        <taxon>Magnoliopsida</taxon>
        <taxon>eudicotyledons</taxon>
        <taxon>Gunneridae</taxon>
        <taxon>Pentapetalae</taxon>
        <taxon>rosids</taxon>
        <taxon>malvids</taxon>
        <taxon>Myrtales</taxon>
        <taxon>Myrtaceae</taxon>
        <taxon>Myrtoideae</taxon>
        <taxon>Eucalypteae</taxon>
        <taxon>Eucalyptus</taxon>
    </lineage>
</organism>
<evidence type="ECO:0000259" key="1">
    <source>
        <dbReference type="Pfam" id="PF03732"/>
    </source>
</evidence>
<sequence length="180" mass="20340">MQALETMRDLMGQQAHNQAAITQAATTAAVAATVEAAAIDAPAIVPVENVVVPRERPIHKLVEQFLKLYPPRFTSVRDPKTASFWIQDLEKAFALLMCSEEKKVVPAVYQLQGNTNTWWRATRGTVFPEGVVLVWNAFLRAFNNKYFSSSTREQKMEEFQRLRQGMMSIDQYKAKFAGLS</sequence>
<gene>
    <name evidence="2" type="ORF">ACJRO7_016213</name>
</gene>
<accession>A0ABD3L6E5</accession>